<dbReference type="OrthoDB" id="5291143at2"/>
<reference evidence="3" key="2">
    <citation type="submission" date="2016-02" db="EMBL/GenBank/DDBJ databases">
        <title>Draft genome sequence of five rapidly growing Mycobacterium species.</title>
        <authorList>
            <person name="Katahira K."/>
            <person name="Gotou Y."/>
            <person name="Iida K."/>
            <person name="Ogura Y."/>
            <person name="Hayashi T."/>
        </authorList>
    </citation>
    <scope>NUCLEOTIDE SEQUENCE [LARGE SCALE GENOMIC DNA]</scope>
    <source>
        <strain evidence="3">JCM6362</strain>
    </source>
</reference>
<dbReference type="PANTHER" id="PTHR43459:SF1">
    <property type="entry name" value="EG:BACN32G11.4 PROTEIN"/>
    <property type="match status" value="1"/>
</dbReference>
<dbReference type="EMBL" id="BCTB01000050">
    <property type="protein sequence ID" value="GAT17016.1"/>
    <property type="molecule type" value="Genomic_DNA"/>
</dbReference>
<dbReference type="SUPFAM" id="SSF52096">
    <property type="entry name" value="ClpP/crotonase"/>
    <property type="match status" value="1"/>
</dbReference>
<reference evidence="2 3" key="1">
    <citation type="journal article" date="2016" name="Genome Announc.">
        <title>Draft Genome Sequences of Five Rapidly Growing Mycobacterium Species, M. thermoresistibile, M. fortuitum subsp. acetamidolyticum, M. canariasense, M. brisbanense, and M. novocastrense.</title>
        <authorList>
            <person name="Katahira K."/>
            <person name="Ogura Y."/>
            <person name="Gotoh Y."/>
            <person name="Hayashi T."/>
        </authorList>
    </citation>
    <scope>NUCLEOTIDE SEQUENCE [LARGE SCALE GENOMIC DNA]</scope>
    <source>
        <strain evidence="2 3">JCM6362</strain>
    </source>
</reference>
<organism evidence="2 3">
    <name type="scientific">Mycolicibacterium thermoresistibile</name>
    <name type="common">Mycobacterium thermoresistibile</name>
    <dbReference type="NCBI Taxonomy" id="1797"/>
    <lineage>
        <taxon>Bacteria</taxon>
        <taxon>Bacillati</taxon>
        <taxon>Actinomycetota</taxon>
        <taxon>Actinomycetes</taxon>
        <taxon>Mycobacteriales</taxon>
        <taxon>Mycobacteriaceae</taxon>
        <taxon>Mycolicibacterium</taxon>
    </lineage>
</organism>
<gene>
    <name evidence="2" type="ORF">RMCT_3985</name>
</gene>
<dbReference type="PANTHER" id="PTHR43459">
    <property type="entry name" value="ENOYL-COA HYDRATASE"/>
    <property type="match status" value="1"/>
</dbReference>
<dbReference type="InterPro" id="IPR001753">
    <property type="entry name" value="Enoyl-CoA_hydra/iso"/>
</dbReference>
<dbReference type="RefSeq" id="WP_003923922.1">
    <property type="nucleotide sequence ID" value="NZ_BCTB01000050.1"/>
</dbReference>
<dbReference type="STRING" id="1797.RMCT_3985"/>
<accession>A0A117INM0</accession>
<dbReference type="Proteomes" id="UP000069654">
    <property type="component" value="Unassembled WGS sequence"/>
</dbReference>
<dbReference type="Pfam" id="PF00378">
    <property type="entry name" value="ECH_1"/>
    <property type="match status" value="1"/>
</dbReference>
<evidence type="ECO:0000313" key="2">
    <source>
        <dbReference type="EMBL" id="GAT17016.1"/>
    </source>
</evidence>
<dbReference type="CDD" id="cd06558">
    <property type="entry name" value="crotonase-like"/>
    <property type="match status" value="1"/>
</dbReference>
<dbReference type="InterPro" id="IPR029045">
    <property type="entry name" value="ClpP/crotonase-like_dom_sf"/>
</dbReference>
<protein>
    <submittedName>
        <fullName evidence="2">3-hydroxybutyryl-CoA dehydratase</fullName>
    </submittedName>
</protein>
<name>A0A117INM0_MYCTH</name>
<sequence>MTGHDDAPVLIADDGAVRIVTLNRPQVRNAIDIPLRIALAEALENADSDPKVRAIVLTGAGTAFCSGGDISTMKRTPEAEATERIQLAQRVIRAIWQTSKPVLAAVEGSAFGAGVALAAACDRVVAAHDARFAATFLNVGLIGDMGVYASLPTRIGLARTRQMLMMAQPISGTTALDWGLVDALADPGAALGDATADAHTLAARPAEALGVMKMMLARSRQLPAFEVLDLEATQQARLFDSDDFAEGVAAFREKRAPHFGPRQGVQP</sequence>
<proteinExistence type="inferred from homology"/>
<dbReference type="AlphaFoldDB" id="A0A117INM0"/>
<evidence type="ECO:0000256" key="1">
    <source>
        <dbReference type="ARBA" id="ARBA00005254"/>
    </source>
</evidence>
<dbReference type="InterPro" id="IPR014748">
    <property type="entry name" value="Enoyl-CoA_hydra_C"/>
</dbReference>
<comment type="similarity">
    <text evidence="1">Belongs to the enoyl-CoA hydratase/isomerase family.</text>
</comment>
<dbReference type="OMA" id="WNLALGC"/>
<evidence type="ECO:0000313" key="3">
    <source>
        <dbReference type="Proteomes" id="UP000069654"/>
    </source>
</evidence>
<dbReference type="GO" id="GO:0003824">
    <property type="term" value="F:catalytic activity"/>
    <property type="evidence" value="ECO:0007669"/>
    <property type="project" value="UniProtKB-ARBA"/>
</dbReference>
<dbReference type="Gene3D" id="3.90.226.10">
    <property type="entry name" value="2-enoyl-CoA Hydratase, Chain A, domain 1"/>
    <property type="match status" value="1"/>
</dbReference>
<dbReference type="Gene3D" id="1.10.12.10">
    <property type="entry name" value="Lyase 2-enoyl-coa Hydratase, Chain A, domain 2"/>
    <property type="match status" value="1"/>
</dbReference>
<comment type="caution">
    <text evidence="2">The sequence shown here is derived from an EMBL/GenBank/DDBJ whole genome shotgun (WGS) entry which is preliminary data.</text>
</comment>